<proteinExistence type="predicted"/>
<evidence type="ECO:0000313" key="2">
    <source>
        <dbReference type="WBParaSite" id="HCON_00147340-00001"/>
    </source>
</evidence>
<sequence>MSNRRLDLADIKALLSSGNRIVQSQGFSNLIMHLKPPFNNAKERINVLNMFFDCFTNYGDSVSQWCSEAVPCLINSGLMTWEDVNSHCFVKLCSNETSESCWAVLVRTLLHSSPHLTGTCFTILQKCKSCSDVLIYEVLALEDSKILPTLQVLICSGLLSHADEILLLNHVISKAESDDKFLEQFFEHFIWKYPCRFLTGTDLKPFLAKVEDCWAELPANDLRSLKLSIEDVFPISDLLSRRPEIVMNPSFPKSHVLIPSLLSLYSCRTELAKSAPEIVSSDQIKMIKNATAMCQMVASSNELLAENEVCGSMKTFSYLENVSNDRNVVDFVNMWLSLLENMDITDNSITFAAALLPRCGVKMVDKCFKLIQEMTERRPEAVNTVFMLYSMLYAKSYFEVGRRSILKAVKGLFINRFAVTPVVNFLSIVCRQPGKERSIAYDLLCDLVSKFPTAFDVVKPLSLPVESDSLDLLECKLRLMAALCISTDRSDELLPSLSLLLKKEAAVVKAAITVVLALCKEEILDVSTIRKQLGVRVRQTGFEAALAGYCDILATGATASGQDETFSQECVVELWEITQLRKNSSDTEEARRAAWIALGSFDVTLIKNVIDVSGSILLDIFKGLSKKEREGFAIFLQKLISAEVESLSRTLYTGLRIRKSTLANIVYTLYNAFGKTNQEAPWFWLATLPLFSVIIGECGEGGKALQATKLMRRLLREVPAEDSNLVNLFAGWRICVATLLSIHAESGDLVRSRDSIVEECRRSLKASEFAVNNVVVVLAILTGELTRIMYQLPTDEAINAFETSMRPWVISVLEFIFPIVFDDYKPTTPPIAEVTVQMRCVKTALARSAAWMICSKASAEVRSFFEDDLFARVMDWRIISKADPKGKLCDLLAGEEMDLSCTIQRSELWLFAAALGADELVTNSLSRSLPCPVDPEDIFENSAVENKTVDELSDFFAKISNLPLRVFQKYERRLKNRFDQICRNAGEEMKKKFYEGLSMLASVSLLTVAVDMPSDYAHLPENSILRAVIVQFGEKSQCGRECQHELLPTLLGHIRSDGRRLPPLDLQFLLTSIDYWNNEQARLNLLLLAMEQKDAQILYELTCPQLLNTSATFTPYWTTISQNLPALTVLPAFRAKAVLNGLLRFALQSDDEGDGILSRIKDIKGSQVVFDCLLAHVPTFDTSADLMHKTLNSGVIDQRFHGRVSKNFDFWMECSGLAEGKISSLVDRYAEGAPKSNVMLSIFGYCSIFISLQSRLDKLVDLLSVGKMLLSCQRPAKNIEAVLKFLLALICSVRSDIPLHWLSQDADVLIFARWRYYWKRVVKIPQFCEHFDIIVAFLIPCLLMDDLAPSAHNAVKGMLLYILASQPEIVRRHLEDKHEIWEKLVL</sequence>
<accession>A0A7I4YUQ2</accession>
<name>A0A7I4YUQ2_HAECO</name>
<dbReference type="OrthoDB" id="5854820at2759"/>
<dbReference type="Proteomes" id="UP000025227">
    <property type="component" value="Unplaced"/>
</dbReference>
<keyword evidence="1" id="KW-1185">Reference proteome</keyword>
<evidence type="ECO:0000313" key="1">
    <source>
        <dbReference type="Proteomes" id="UP000025227"/>
    </source>
</evidence>
<organism evidence="1 2">
    <name type="scientific">Haemonchus contortus</name>
    <name type="common">Barber pole worm</name>
    <dbReference type="NCBI Taxonomy" id="6289"/>
    <lineage>
        <taxon>Eukaryota</taxon>
        <taxon>Metazoa</taxon>
        <taxon>Ecdysozoa</taxon>
        <taxon>Nematoda</taxon>
        <taxon>Chromadorea</taxon>
        <taxon>Rhabditida</taxon>
        <taxon>Rhabditina</taxon>
        <taxon>Rhabditomorpha</taxon>
        <taxon>Strongyloidea</taxon>
        <taxon>Trichostrongylidae</taxon>
        <taxon>Haemonchus</taxon>
    </lineage>
</organism>
<protein>
    <submittedName>
        <fullName evidence="2">Signal recognition particle 14 kDa protein</fullName>
    </submittedName>
</protein>
<dbReference type="WBParaSite" id="HCON_00147340-00001">
    <property type="protein sequence ID" value="HCON_00147340-00001"/>
    <property type="gene ID" value="HCON_00147340"/>
</dbReference>
<reference evidence="2" key="1">
    <citation type="submission" date="2020-12" db="UniProtKB">
        <authorList>
            <consortium name="WormBaseParasite"/>
        </authorList>
    </citation>
    <scope>IDENTIFICATION</scope>
    <source>
        <strain evidence="2">MHco3</strain>
    </source>
</reference>
<dbReference type="OMA" id="ILWARDQ"/>